<dbReference type="EMBL" id="KB097639">
    <property type="protein sequence ID" value="ESN92746.1"/>
    <property type="molecule type" value="Genomic_DNA"/>
</dbReference>
<dbReference type="EnsemblMetazoa" id="HelroT189599">
    <property type="protein sequence ID" value="HelroP189599"/>
    <property type="gene ID" value="HelroG189599"/>
</dbReference>
<dbReference type="EMBL" id="AMQM01001853">
    <property type="status" value="NOT_ANNOTATED_CDS"/>
    <property type="molecule type" value="Genomic_DNA"/>
</dbReference>
<dbReference type="InterPro" id="IPR018613">
    <property type="entry name" value="Ccdc97-like"/>
</dbReference>
<dbReference type="KEGG" id="hro:HELRODRAFT_189599"/>
<keyword evidence="5" id="KW-1185">Reference proteome</keyword>
<evidence type="ECO:0000313" key="5">
    <source>
        <dbReference type="Proteomes" id="UP000015101"/>
    </source>
</evidence>
<dbReference type="Pfam" id="PF09747">
    <property type="entry name" value="CCD97-like_C"/>
    <property type="match status" value="2"/>
</dbReference>
<dbReference type="OrthoDB" id="333176at2759"/>
<dbReference type="PANTHER" id="PTHR31840">
    <property type="entry name" value="COILED-COIL DOMAIN-CONTAINING PROTEIN 97"/>
    <property type="match status" value="1"/>
</dbReference>
<evidence type="ECO:0000256" key="1">
    <source>
        <dbReference type="SAM" id="MobiDB-lite"/>
    </source>
</evidence>
<sequence>MCVGAFEGLKGMSSSNRLLCDMETLRLEANLNENVNYSRQDGKDERMELKRSLFQRIIEAPTAFFKNQQRGDPDLSSEEKLFIVENLHDQNVKIFLDRYSKFFTINDLPYLDYISCQKDNSIIETHKKLIISRLMGGGLSRRTSRHSKAELLVKNRRYEKMTRLEREGEYFSEEEMKGRNPLMYEQMIGRYLNDEEIFANVKDNIRGMNGAVSEGCATSANHNHTASTNSSMTSTDNSNEQKQHVNNTSTAANNAVGMYCNDAMCVDDSTDNSSTFNKGVINDNNVDNSNSNNSSNIKNSISNKCNGNLQSPMLSTLLLRHLQVMQNNELYAKQVMFEESCTEEVEEDDEDEGDEEFDDDDDDDEKENDDTSMKIGNNESSNKKGRLVISDGDKLMLRNEFVSSMKQHFLDGKDDFDYSSIDNDPDLDNIEMLDKDMEEQYFDDDDDDCGDDNDSVHNIKDEYDY</sequence>
<feature type="region of interest" description="Disordered" evidence="1">
    <location>
        <begin position="441"/>
        <end position="465"/>
    </location>
</feature>
<feature type="compositionally biased region" description="Acidic residues" evidence="1">
    <location>
        <begin position="441"/>
        <end position="453"/>
    </location>
</feature>
<reference evidence="4" key="3">
    <citation type="submission" date="2015-06" db="UniProtKB">
        <authorList>
            <consortium name="EnsemblMetazoa"/>
        </authorList>
    </citation>
    <scope>IDENTIFICATION</scope>
</reference>
<dbReference type="InParanoid" id="T1FR68"/>
<dbReference type="STRING" id="6412.T1FR68"/>
<dbReference type="RefSeq" id="XP_009029048.1">
    <property type="nucleotide sequence ID" value="XM_009030800.1"/>
</dbReference>
<dbReference type="eggNOG" id="KOG3044">
    <property type="taxonomic scope" value="Eukaryota"/>
</dbReference>
<evidence type="ECO:0000313" key="4">
    <source>
        <dbReference type="EnsemblMetazoa" id="HelroP189599"/>
    </source>
</evidence>
<feature type="region of interest" description="Disordered" evidence="1">
    <location>
        <begin position="280"/>
        <end position="299"/>
    </location>
</feature>
<feature type="region of interest" description="Disordered" evidence="1">
    <location>
        <begin position="340"/>
        <end position="385"/>
    </location>
</feature>
<feature type="region of interest" description="Disordered" evidence="1">
    <location>
        <begin position="218"/>
        <end position="242"/>
    </location>
</feature>
<accession>T1FR68</accession>
<feature type="compositionally biased region" description="Acidic residues" evidence="1">
    <location>
        <begin position="340"/>
        <end position="370"/>
    </location>
</feature>
<feature type="domain" description="CCD97-like C-terminal" evidence="2">
    <location>
        <begin position="311"/>
        <end position="445"/>
    </location>
</feature>
<feature type="compositionally biased region" description="Basic and acidic residues" evidence="1">
    <location>
        <begin position="454"/>
        <end position="465"/>
    </location>
</feature>
<reference evidence="3 5" key="2">
    <citation type="journal article" date="2013" name="Nature">
        <title>Insights into bilaterian evolution from three spiralian genomes.</title>
        <authorList>
            <person name="Simakov O."/>
            <person name="Marletaz F."/>
            <person name="Cho S.J."/>
            <person name="Edsinger-Gonzales E."/>
            <person name="Havlak P."/>
            <person name="Hellsten U."/>
            <person name="Kuo D.H."/>
            <person name="Larsson T."/>
            <person name="Lv J."/>
            <person name="Arendt D."/>
            <person name="Savage R."/>
            <person name="Osoegawa K."/>
            <person name="de Jong P."/>
            <person name="Grimwood J."/>
            <person name="Chapman J.A."/>
            <person name="Shapiro H."/>
            <person name="Aerts A."/>
            <person name="Otillar R.P."/>
            <person name="Terry A.Y."/>
            <person name="Boore J.L."/>
            <person name="Grigoriev I.V."/>
            <person name="Lindberg D.R."/>
            <person name="Seaver E.C."/>
            <person name="Weisblat D.A."/>
            <person name="Putnam N.H."/>
            <person name="Rokhsar D.S."/>
        </authorList>
    </citation>
    <scope>NUCLEOTIDE SEQUENCE</scope>
</reference>
<gene>
    <name evidence="4" type="primary">20211315</name>
    <name evidence="3" type="ORF">HELRODRAFT_189599</name>
</gene>
<protein>
    <recommendedName>
        <fullName evidence="2">CCD97-like C-terminal domain-containing protein</fullName>
    </recommendedName>
</protein>
<feature type="domain" description="CCD97-like C-terminal" evidence="2">
    <location>
        <begin position="155"/>
        <end position="282"/>
    </location>
</feature>
<dbReference type="AlphaFoldDB" id="T1FR68"/>
<name>T1FR68_HELRO</name>
<dbReference type="Proteomes" id="UP000015101">
    <property type="component" value="Unassembled WGS sequence"/>
</dbReference>
<dbReference type="FunCoup" id="T1FR68">
    <property type="interactions" value="991"/>
</dbReference>
<evidence type="ECO:0000313" key="3">
    <source>
        <dbReference type="EMBL" id="ESN92746.1"/>
    </source>
</evidence>
<evidence type="ECO:0000259" key="2">
    <source>
        <dbReference type="Pfam" id="PF09747"/>
    </source>
</evidence>
<dbReference type="HOGENOM" id="CLU_588343_0_0_1"/>
<dbReference type="CTD" id="20211315"/>
<dbReference type="GeneID" id="20211315"/>
<reference evidence="5" key="1">
    <citation type="submission" date="2012-12" db="EMBL/GenBank/DDBJ databases">
        <authorList>
            <person name="Hellsten U."/>
            <person name="Grimwood J."/>
            <person name="Chapman J.A."/>
            <person name="Shapiro H."/>
            <person name="Aerts A."/>
            <person name="Otillar R.P."/>
            <person name="Terry A.Y."/>
            <person name="Boore J.L."/>
            <person name="Simakov O."/>
            <person name="Marletaz F."/>
            <person name="Cho S.-J."/>
            <person name="Edsinger-Gonzales E."/>
            <person name="Havlak P."/>
            <person name="Kuo D.-H."/>
            <person name="Larsson T."/>
            <person name="Lv J."/>
            <person name="Arendt D."/>
            <person name="Savage R."/>
            <person name="Osoegawa K."/>
            <person name="de Jong P."/>
            <person name="Lindberg D.R."/>
            <person name="Seaver E.C."/>
            <person name="Weisblat D.A."/>
            <person name="Putnam N.H."/>
            <person name="Grigoriev I.V."/>
            <person name="Rokhsar D.S."/>
        </authorList>
    </citation>
    <scope>NUCLEOTIDE SEQUENCE</scope>
</reference>
<feature type="compositionally biased region" description="Low complexity" evidence="1">
    <location>
        <begin position="218"/>
        <end position="238"/>
    </location>
</feature>
<dbReference type="PANTHER" id="PTHR31840:SF1">
    <property type="entry name" value="COILED-COIL DOMAIN-CONTAINING PROTEIN 97"/>
    <property type="match status" value="1"/>
</dbReference>
<dbReference type="InterPro" id="IPR040233">
    <property type="entry name" value="CCD97-like_C"/>
</dbReference>
<organism evidence="4 5">
    <name type="scientific">Helobdella robusta</name>
    <name type="common">Californian leech</name>
    <dbReference type="NCBI Taxonomy" id="6412"/>
    <lineage>
        <taxon>Eukaryota</taxon>
        <taxon>Metazoa</taxon>
        <taxon>Spiralia</taxon>
        <taxon>Lophotrochozoa</taxon>
        <taxon>Annelida</taxon>
        <taxon>Clitellata</taxon>
        <taxon>Hirudinea</taxon>
        <taxon>Rhynchobdellida</taxon>
        <taxon>Glossiphoniidae</taxon>
        <taxon>Helobdella</taxon>
    </lineage>
</organism>
<proteinExistence type="predicted"/>